<dbReference type="InterPro" id="IPR036291">
    <property type="entry name" value="NAD(P)-bd_dom_sf"/>
</dbReference>
<evidence type="ECO:0000313" key="4">
    <source>
        <dbReference type="Proteomes" id="UP000015102"/>
    </source>
</evidence>
<evidence type="ECO:0000256" key="1">
    <source>
        <dbReference type="RuleBase" id="RU363097"/>
    </source>
</evidence>
<reference evidence="4" key="1">
    <citation type="submission" date="2013-02" db="EMBL/GenBank/DDBJ databases">
        <authorList>
            <person name="Hughes D."/>
        </authorList>
    </citation>
    <scope>NUCLEOTIDE SEQUENCE</scope>
    <source>
        <strain>Durham</strain>
        <strain evidence="4">NC isolate 2 -- Noor lab</strain>
    </source>
</reference>
<keyword evidence="4" id="KW-1185">Reference proteome</keyword>
<protein>
    <recommendedName>
        <fullName evidence="1">Fatty acyl-CoA reductase</fullName>
        <ecNumber evidence="1">1.2.1.84</ecNumber>
    </recommendedName>
</protein>
<feature type="domain" description="Thioester reductase (TE)" evidence="2">
    <location>
        <begin position="19"/>
        <end position="181"/>
    </location>
</feature>
<dbReference type="GO" id="GO:0035336">
    <property type="term" value="P:long-chain fatty-acyl-CoA metabolic process"/>
    <property type="evidence" value="ECO:0007669"/>
    <property type="project" value="TreeGrafter"/>
</dbReference>
<dbReference type="Proteomes" id="UP000015102">
    <property type="component" value="Unassembled WGS sequence"/>
</dbReference>
<dbReference type="SUPFAM" id="SSF51735">
    <property type="entry name" value="NAD(P)-binding Rossmann-fold domains"/>
    <property type="match status" value="1"/>
</dbReference>
<organism evidence="3 4">
    <name type="scientific">Megaselia scalaris</name>
    <name type="common">Humpbacked fly</name>
    <name type="synonym">Phora scalaris</name>
    <dbReference type="NCBI Taxonomy" id="36166"/>
    <lineage>
        <taxon>Eukaryota</taxon>
        <taxon>Metazoa</taxon>
        <taxon>Ecdysozoa</taxon>
        <taxon>Arthropoda</taxon>
        <taxon>Hexapoda</taxon>
        <taxon>Insecta</taxon>
        <taxon>Pterygota</taxon>
        <taxon>Neoptera</taxon>
        <taxon>Endopterygota</taxon>
        <taxon>Diptera</taxon>
        <taxon>Brachycera</taxon>
        <taxon>Muscomorpha</taxon>
        <taxon>Platypezoidea</taxon>
        <taxon>Phoridae</taxon>
        <taxon>Megaseliini</taxon>
        <taxon>Megaselia</taxon>
    </lineage>
</organism>
<name>T1GXY6_MEGSC</name>
<dbReference type="AlphaFoldDB" id="T1GXY6"/>
<keyword evidence="1" id="KW-0521">NADP</keyword>
<dbReference type="GO" id="GO:0080019">
    <property type="term" value="F:alcohol-forming very long-chain fatty acyl-CoA reductase activity"/>
    <property type="evidence" value="ECO:0007669"/>
    <property type="project" value="InterPro"/>
</dbReference>
<comment type="catalytic activity">
    <reaction evidence="1">
        <text>a long-chain fatty acyl-CoA + 2 NADPH + 2 H(+) = a long-chain primary fatty alcohol + 2 NADP(+) + CoA</text>
        <dbReference type="Rhea" id="RHEA:52716"/>
        <dbReference type="ChEBI" id="CHEBI:15378"/>
        <dbReference type="ChEBI" id="CHEBI:57287"/>
        <dbReference type="ChEBI" id="CHEBI:57783"/>
        <dbReference type="ChEBI" id="CHEBI:58349"/>
        <dbReference type="ChEBI" id="CHEBI:77396"/>
        <dbReference type="ChEBI" id="CHEBI:83139"/>
        <dbReference type="EC" id="1.2.1.84"/>
    </reaction>
</comment>
<dbReference type="GO" id="GO:0102965">
    <property type="term" value="F:alcohol-forming long-chain fatty acyl-CoA reductase activity"/>
    <property type="evidence" value="ECO:0007669"/>
    <property type="project" value="UniProtKB-EC"/>
</dbReference>
<keyword evidence="1" id="KW-0444">Lipid biosynthesis</keyword>
<evidence type="ECO:0000259" key="2">
    <source>
        <dbReference type="Pfam" id="PF07993"/>
    </source>
</evidence>
<dbReference type="STRING" id="36166.T1GXY6"/>
<sequence length="192" mass="22102">MSSELTPVQQFYKGKTVFITGASGFMGKVLLEKLLYSCSELNQAIILMRPKREKTPEKRLEEMFKLPLFQRINDEKPHVLKKVTLVQGDVTKDGLGLSESDLKLLTENVNIVYHMAATLKLEGNLTDAINMNLTGTQRTLNIAKQMKNLNVFIHLSTAFCNCDQEVMYEKVYEFHHKPEDLMRMAEWMDVKQ</sequence>
<dbReference type="EC" id="1.2.1.84" evidence="1"/>
<dbReference type="GO" id="GO:0005777">
    <property type="term" value="C:peroxisome"/>
    <property type="evidence" value="ECO:0007669"/>
    <property type="project" value="TreeGrafter"/>
</dbReference>
<dbReference type="Pfam" id="PF07993">
    <property type="entry name" value="NAD_binding_4"/>
    <property type="match status" value="1"/>
</dbReference>
<reference evidence="3" key="2">
    <citation type="submission" date="2015-06" db="UniProtKB">
        <authorList>
            <consortium name="EnsemblMetazoa"/>
        </authorList>
    </citation>
    <scope>IDENTIFICATION</scope>
</reference>
<evidence type="ECO:0000313" key="3">
    <source>
        <dbReference type="EnsemblMetazoa" id="MESCA008700-PA"/>
    </source>
</evidence>
<dbReference type="OMA" id="VGDITHE"/>
<accession>T1GXY6</accession>
<dbReference type="HOGENOM" id="CLU_024661_2_2_1"/>
<dbReference type="EnsemblMetazoa" id="MESCA008700-RA">
    <property type="protein sequence ID" value="MESCA008700-PA"/>
    <property type="gene ID" value="MESCA008700"/>
</dbReference>
<dbReference type="PANTHER" id="PTHR11011">
    <property type="entry name" value="MALE STERILITY PROTEIN 2-RELATED"/>
    <property type="match status" value="1"/>
</dbReference>
<comment type="similarity">
    <text evidence="1">Belongs to the fatty acyl-CoA reductase family.</text>
</comment>
<dbReference type="InterPro" id="IPR013120">
    <property type="entry name" value="FAR_NAD-bd"/>
</dbReference>
<keyword evidence="1" id="KW-0560">Oxidoreductase</keyword>
<dbReference type="InterPro" id="IPR026055">
    <property type="entry name" value="FAR"/>
</dbReference>
<keyword evidence="1" id="KW-0443">Lipid metabolism</keyword>
<dbReference type="PANTHER" id="PTHR11011:SF12">
    <property type="entry name" value="FATTY ACYL-COA REDUCTASE"/>
    <property type="match status" value="1"/>
</dbReference>
<proteinExistence type="inferred from homology"/>
<dbReference type="EMBL" id="CAQQ02184473">
    <property type="status" value="NOT_ANNOTATED_CDS"/>
    <property type="molecule type" value="Genomic_DNA"/>
</dbReference>
<dbReference type="Gene3D" id="3.40.50.720">
    <property type="entry name" value="NAD(P)-binding Rossmann-like Domain"/>
    <property type="match status" value="1"/>
</dbReference>
<comment type="function">
    <text evidence="1">Catalyzes the reduction of fatty acyl-CoA to fatty alcohols.</text>
</comment>